<comment type="caution">
    <text evidence="2">The sequence shown here is derived from an EMBL/GenBank/DDBJ whole genome shotgun (WGS) entry which is preliminary data.</text>
</comment>
<organism evidence="2 3">
    <name type="scientific">Wohlfahrtiimonas larvae</name>
    <dbReference type="NCBI Taxonomy" id="1157986"/>
    <lineage>
        <taxon>Bacteria</taxon>
        <taxon>Pseudomonadati</taxon>
        <taxon>Pseudomonadota</taxon>
        <taxon>Gammaproteobacteria</taxon>
        <taxon>Cardiobacteriales</taxon>
        <taxon>Ignatzschineriaceae</taxon>
        <taxon>Wohlfahrtiimonas</taxon>
    </lineage>
</organism>
<sequence>MIKFQTYLDEFEKMTMTQDFNIDLFEEDAKQNGIRYWVAHEFMQRLGYETWGAFSKVINKAMASCAELDVAIDESFIPLPYLDESGKEVKSYKLTRFACFLITMHADSKKPQVAKAKVALAAFADMAIDFEELDIQRIEARAELKVGENIMSGVACDHGVDPKQLGIFKDAGFRGMYNMSLQELKAYKGMPNSQKKNTVLYDYMNVTELAANSFRATQTAERIKSQNARGLNQATQIAKSVASDVRTMMMQNSGIKPEDIPLEEDINQVKKELRKTNRDMKKIDKIKK</sequence>
<evidence type="ECO:0000313" key="3">
    <source>
        <dbReference type="Proteomes" id="UP001500631"/>
    </source>
</evidence>
<dbReference type="EMBL" id="BAABKE010000010">
    <property type="protein sequence ID" value="GAA5103882.1"/>
    <property type="molecule type" value="Genomic_DNA"/>
</dbReference>
<keyword evidence="3" id="KW-1185">Reference proteome</keyword>
<evidence type="ECO:0000259" key="1">
    <source>
        <dbReference type="Pfam" id="PF02498"/>
    </source>
</evidence>
<reference evidence="3" key="1">
    <citation type="journal article" date="2019" name="Int. J. Syst. Evol. Microbiol.">
        <title>The Global Catalogue of Microorganisms (GCM) 10K type strain sequencing project: providing services to taxonomists for standard genome sequencing and annotation.</title>
        <authorList>
            <consortium name="The Broad Institute Genomics Platform"/>
            <consortium name="The Broad Institute Genome Sequencing Center for Infectious Disease"/>
            <person name="Wu L."/>
            <person name="Ma J."/>
        </authorList>
    </citation>
    <scope>NUCLEOTIDE SEQUENCE [LARGE SCALE GENOMIC DNA]</scope>
    <source>
        <strain evidence="3">JCM 18424</strain>
    </source>
</reference>
<name>A0ABP9N1N2_9GAMM</name>
<dbReference type="Proteomes" id="UP001500631">
    <property type="component" value="Unassembled WGS sequence"/>
</dbReference>
<protein>
    <recommendedName>
        <fullName evidence="1">Bro-N domain-containing protein</fullName>
    </recommendedName>
</protein>
<proteinExistence type="predicted"/>
<gene>
    <name evidence="2" type="ORF">GCM10023338_22900</name>
</gene>
<dbReference type="Pfam" id="PF02498">
    <property type="entry name" value="Bro-N"/>
    <property type="match status" value="1"/>
</dbReference>
<feature type="domain" description="Bro-N" evidence="1">
    <location>
        <begin position="31"/>
        <end position="119"/>
    </location>
</feature>
<evidence type="ECO:0000313" key="2">
    <source>
        <dbReference type="EMBL" id="GAA5103882.1"/>
    </source>
</evidence>
<accession>A0ABP9N1N2</accession>
<dbReference type="InterPro" id="IPR003497">
    <property type="entry name" value="BRO_N_domain"/>
</dbReference>